<accession>A0A640KHU9</accession>
<protein>
    <submittedName>
        <fullName evidence="2">Ribosomal protein S6, putative</fullName>
    </submittedName>
</protein>
<organism evidence="2 3">
    <name type="scientific">Leishmania tarentolae</name>
    <name type="common">Sauroleishmania tarentolae</name>
    <dbReference type="NCBI Taxonomy" id="5689"/>
    <lineage>
        <taxon>Eukaryota</taxon>
        <taxon>Discoba</taxon>
        <taxon>Euglenozoa</taxon>
        <taxon>Kinetoplastea</taxon>
        <taxon>Metakinetoplastina</taxon>
        <taxon>Trypanosomatida</taxon>
        <taxon>Trypanosomatidae</taxon>
        <taxon>Leishmaniinae</taxon>
        <taxon>Leishmania</taxon>
        <taxon>lizard Leishmania</taxon>
    </lineage>
</organism>
<gene>
    <name evidence="2" type="ORF">LtaPh_1514151</name>
</gene>
<feature type="region of interest" description="Disordered" evidence="1">
    <location>
        <begin position="16"/>
        <end position="74"/>
    </location>
</feature>
<feature type="region of interest" description="Disordered" evidence="1">
    <location>
        <begin position="89"/>
        <end position="129"/>
    </location>
</feature>
<dbReference type="VEuPathDB" id="TriTrypDB:LtaPh_1514151"/>
<dbReference type="GO" id="GO:0005840">
    <property type="term" value="C:ribosome"/>
    <property type="evidence" value="ECO:0007669"/>
    <property type="project" value="UniProtKB-KW"/>
</dbReference>
<sequence>MSGVTRTAQLHILATSVHQEAPSHGSHGRVQQHREQKCTEGAKPENKRNGFTASAQSRASLTAPSLQQGCSRPEGWLAPRHCETLATRGQVPSWTAQRHTGRSCLRTRGGGAGESQSGSCHRPTLSDPQYHGLRLWWPRWRLSSPSSHYSPPARDRG</sequence>
<keyword evidence="2" id="KW-0689">Ribosomal protein</keyword>
<dbReference type="AlphaFoldDB" id="A0A640KHU9"/>
<keyword evidence="2" id="KW-0687">Ribonucleoprotein</keyword>
<name>A0A640KHU9_LEITA</name>
<evidence type="ECO:0000313" key="3">
    <source>
        <dbReference type="Proteomes" id="UP000419144"/>
    </source>
</evidence>
<feature type="compositionally biased region" description="Basic and acidic residues" evidence="1">
    <location>
        <begin position="32"/>
        <end position="48"/>
    </location>
</feature>
<dbReference type="Proteomes" id="UP000419144">
    <property type="component" value="Unassembled WGS sequence"/>
</dbReference>
<proteinExistence type="predicted"/>
<feature type="compositionally biased region" description="Polar residues" evidence="1">
    <location>
        <begin position="49"/>
        <end position="70"/>
    </location>
</feature>
<dbReference type="EMBL" id="BLBS01000019">
    <property type="protein sequence ID" value="GET87337.1"/>
    <property type="molecule type" value="Genomic_DNA"/>
</dbReference>
<evidence type="ECO:0000313" key="2">
    <source>
        <dbReference type="EMBL" id="GET87337.1"/>
    </source>
</evidence>
<keyword evidence="3" id="KW-1185">Reference proteome</keyword>
<reference evidence="2" key="1">
    <citation type="submission" date="2019-11" db="EMBL/GenBank/DDBJ databases">
        <title>Leishmania tarentolae CDS.</title>
        <authorList>
            <person name="Goto Y."/>
            <person name="Yamagishi J."/>
        </authorList>
    </citation>
    <scope>NUCLEOTIDE SEQUENCE [LARGE SCALE GENOMIC DNA]</scope>
    <source>
        <strain evidence="2">Parrot Tar II</strain>
    </source>
</reference>
<comment type="caution">
    <text evidence="2">The sequence shown here is derived from an EMBL/GenBank/DDBJ whole genome shotgun (WGS) entry which is preliminary data.</text>
</comment>
<evidence type="ECO:0000256" key="1">
    <source>
        <dbReference type="SAM" id="MobiDB-lite"/>
    </source>
</evidence>